<dbReference type="PANTHER" id="PTHR30055">
    <property type="entry name" value="HTH-TYPE TRANSCRIPTIONAL REGULATOR RUTR"/>
    <property type="match status" value="1"/>
</dbReference>
<dbReference type="InterPro" id="IPR041678">
    <property type="entry name" value="TetR_C_16"/>
</dbReference>
<dbReference type="AlphaFoldDB" id="A0A1H4RG60"/>
<evidence type="ECO:0000256" key="3">
    <source>
        <dbReference type="SAM" id="MobiDB-lite"/>
    </source>
</evidence>
<dbReference type="PROSITE" id="PS50977">
    <property type="entry name" value="HTH_TETR_2"/>
    <property type="match status" value="1"/>
</dbReference>
<dbReference type="InterPro" id="IPR009057">
    <property type="entry name" value="Homeodomain-like_sf"/>
</dbReference>
<keyword evidence="7" id="KW-1185">Reference proteome</keyword>
<dbReference type="Gene3D" id="1.10.357.10">
    <property type="entry name" value="Tetracycline Repressor, domain 2"/>
    <property type="match status" value="1"/>
</dbReference>
<dbReference type="GO" id="GO:0000976">
    <property type="term" value="F:transcription cis-regulatory region binding"/>
    <property type="evidence" value="ECO:0007669"/>
    <property type="project" value="TreeGrafter"/>
</dbReference>
<proteinExistence type="predicted"/>
<evidence type="ECO:0000313" key="6">
    <source>
        <dbReference type="EMBL" id="SEC30798.1"/>
    </source>
</evidence>
<keyword evidence="1 2" id="KW-0238">DNA-binding</keyword>
<dbReference type="InterPro" id="IPR036271">
    <property type="entry name" value="Tet_transcr_reg_TetR-rel_C_sf"/>
</dbReference>
<dbReference type="InterPro" id="IPR050109">
    <property type="entry name" value="HTH-type_TetR-like_transc_reg"/>
</dbReference>
<evidence type="ECO:0000256" key="4">
    <source>
        <dbReference type="SAM" id="Phobius"/>
    </source>
</evidence>
<keyword evidence="4" id="KW-0812">Transmembrane</keyword>
<evidence type="ECO:0000256" key="1">
    <source>
        <dbReference type="ARBA" id="ARBA00023125"/>
    </source>
</evidence>
<evidence type="ECO:0000259" key="5">
    <source>
        <dbReference type="PROSITE" id="PS50977"/>
    </source>
</evidence>
<dbReference type="OrthoDB" id="5177743at2"/>
<organism evidence="6 7">
    <name type="scientific">Microbacterium hydrocarbonoxydans</name>
    <dbReference type="NCBI Taxonomy" id="273678"/>
    <lineage>
        <taxon>Bacteria</taxon>
        <taxon>Bacillati</taxon>
        <taxon>Actinomycetota</taxon>
        <taxon>Actinomycetes</taxon>
        <taxon>Micrococcales</taxon>
        <taxon>Microbacteriaceae</taxon>
        <taxon>Microbacterium</taxon>
    </lineage>
</organism>
<gene>
    <name evidence="6" type="ORF">SAMN04489807_3385</name>
</gene>
<dbReference type="Proteomes" id="UP000183750">
    <property type="component" value="Unassembled WGS sequence"/>
</dbReference>
<keyword evidence="4" id="KW-1133">Transmembrane helix</keyword>
<keyword evidence="4" id="KW-0472">Membrane</keyword>
<dbReference type="InterPro" id="IPR001647">
    <property type="entry name" value="HTH_TetR"/>
</dbReference>
<dbReference type="Gene3D" id="1.10.10.60">
    <property type="entry name" value="Homeodomain-like"/>
    <property type="match status" value="1"/>
</dbReference>
<protein>
    <submittedName>
        <fullName evidence="6">DNA-binding transcriptional regulator, AcrR family</fullName>
    </submittedName>
</protein>
<evidence type="ECO:0000313" key="7">
    <source>
        <dbReference type="Proteomes" id="UP000183750"/>
    </source>
</evidence>
<dbReference type="SUPFAM" id="SSF46689">
    <property type="entry name" value="Homeodomain-like"/>
    <property type="match status" value="1"/>
</dbReference>
<feature type="DNA-binding region" description="H-T-H motif" evidence="2">
    <location>
        <begin position="43"/>
        <end position="62"/>
    </location>
</feature>
<feature type="domain" description="HTH tetR-type" evidence="5">
    <location>
        <begin position="20"/>
        <end position="80"/>
    </location>
</feature>
<dbReference type="SUPFAM" id="SSF48498">
    <property type="entry name" value="Tetracyclin repressor-like, C-terminal domain"/>
    <property type="match status" value="1"/>
</dbReference>
<accession>A0A1H4RG60</accession>
<reference evidence="7" key="1">
    <citation type="submission" date="2016-10" db="EMBL/GenBank/DDBJ databases">
        <authorList>
            <person name="Varghese N."/>
            <person name="Submissions S."/>
        </authorList>
    </citation>
    <scope>NUCLEOTIDE SEQUENCE [LARGE SCALE GENOMIC DNA]</scope>
    <source>
        <strain evidence="7">DSM 16089</strain>
    </source>
</reference>
<feature type="transmembrane region" description="Helical" evidence="4">
    <location>
        <begin position="156"/>
        <end position="176"/>
    </location>
</feature>
<dbReference type="Pfam" id="PF00440">
    <property type="entry name" value="TetR_N"/>
    <property type="match status" value="1"/>
</dbReference>
<feature type="region of interest" description="Disordered" evidence="3">
    <location>
        <begin position="1"/>
        <end position="21"/>
    </location>
</feature>
<dbReference type="PANTHER" id="PTHR30055:SF235">
    <property type="entry name" value="TRANSCRIPTIONAL REGULATORY PROTEIN"/>
    <property type="match status" value="1"/>
</dbReference>
<evidence type="ECO:0000256" key="2">
    <source>
        <dbReference type="PROSITE-ProRule" id="PRU00335"/>
    </source>
</evidence>
<sequence>MECDDTTVVNKRSGRPRGDSTARQRLLAAAQTHAEQGDLAALSSRALAAEVGVSHTLVNYHFGSREALVAATIALHAAPHDVIALSRDDRGRIDVDRLAHGILAVWEHPEHGDRLAALARRLASASAEASTIGDYIETSVYEPLVDDLGRAHARRMATAIIGFVFGRYVIALPIFARLSREEAGRLLASMLR</sequence>
<dbReference type="EMBL" id="FNSQ01000005">
    <property type="protein sequence ID" value="SEC30798.1"/>
    <property type="molecule type" value="Genomic_DNA"/>
</dbReference>
<dbReference type="Pfam" id="PF17920">
    <property type="entry name" value="TetR_C_16"/>
    <property type="match status" value="1"/>
</dbReference>
<dbReference type="GO" id="GO:0003700">
    <property type="term" value="F:DNA-binding transcription factor activity"/>
    <property type="evidence" value="ECO:0007669"/>
    <property type="project" value="TreeGrafter"/>
</dbReference>
<name>A0A1H4RG60_9MICO</name>